<evidence type="ECO:0000313" key="1">
    <source>
        <dbReference type="EMBL" id="GAK54697.1"/>
    </source>
</evidence>
<gene>
    <name evidence="1" type="ORF">U14_05985</name>
</gene>
<keyword evidence="2" id="KW-1185">Reference proteome</keyword>
<sequence>MMIKTETQIRYEGMEALVKQLGMIDAERFISLLSRERFDYTEWQRHLWEQDTMETMYQRAVARWNAHKREESAG</sequence>
<reference evidence="1" key="1">
    <citation type="journal article" date="2015" name="PeerJ">
        <title>First genomic representation of candidate bacterial phylum KSB3 points to enhanced environmental sensing as a trigger of wastewater bulking.</title>
        <authorList>
            <person name="Sekiguchi Y."/>
            <person name="Ohashi A."/>
            <person name="Parks D.H."/>
            <person name="Yamauchi T."/>
            <person name="Tyson G.W."/>
            <person name="Hugenholtz P."/>
        </authorList>
    </citation>
    <scope>NUCLEOTIDE SEQUENCE [LARGE SCALE GENOMIC DNA]</scope>
</reference>
<accession>A0A081BTG6</accession>
<dbReference type="Proteomes" id="UP000030700">
    <property type="component" value="Unassembled WGS sequence"/>
</dbReference>
<protein>
    <submittedName>
        <fullName evidence="1">Uncharacterized protein</fullName>
    </submittedName>
</protein>
<dbReference type="AlphaFoldDB" id="A0A081BTG6"/>
<dbReference type="STRING" id="1499966.U14_05985"/>
<organism evidence="1">
    <name type="scientific">Candidatus Moduliflexus flocculans</name>
    <dbReference type="NCBI Taxonomy" id="1499966"/>
    <lineage>
        <taxon>Bacteria</taxon>
        <taxon>Candidatus Moduliflexota</taxon>
        <taxon>Candidatus Moduliflexia</taxon>
        <taxon>Candidatus Moduliflexales</taxon>
        <taxon>Candidatus Moduliflexaceae</taxon>
    </lineage>
</organism>
<dbReference type="EMBL" id="DF820462">
    <property type="protein sequence ID" value="GAK54697.1"/>
    <property type="molecule type" value="Genomic_DNA"/>
</dbReference>
<proteinExistence type="predicted"/>
<dbReference type="HOGENOM" id="CLU_193886_0_0_0"/>
<evidence type="ECO:0000313" key="2">
    <source>
        <dbReference type="Proteomes" id="UP000030700"/>
    </source>
</evidence>
<name>A0A081BTG6_9BACT</name>